<dbReference type="Proteomes" id="UP001228376">
    <property type="component" value="Unassembled WGS sequence"/>
</dbReference>
<evidence type="ECO:0000313" key="2">
    <source>
        <dbReference type="EMBL" id="MDY0405533.1"/>
    </source>
</evidence>
<comment type="caution">
    <text evidence="2">The sequence shown here is derived from an EMBL/GenBank/DDBJ whole genome shotgun (WGS) entry which is preliminary data.</text>
</comment>
<dbReference type="RefSeq" id="WP_320384520.1">
    <property type="nucleotide sequence ID" value="NZ_JAROCA020000001.1"/>
</dbReference>
<dbReference type="EMBL" id="JAROCA020000001">
    <property type="protein sequence ID" value="MDY0405533.1"/>
    <property type="molecule type" value="Genomic_DNA"/>
</dbReference>
<feature type="compositionally biased region" description="Basic and acidic residues" evidence="1">
    <location>
        <begin position="1"/>
        <end position="13"/>
    </location>
</feature>
<keyword evidence="3" id="KW-1185">Reference proteome</keyword>
<sequence>MSNGKEKDKESTKQQRRGSVPRSRPMQQPKRQGTGEKPMPSKTATYEAAKKKPDLSGEKPSAYAVTQQQQEQLKRLQSRMNTKQAIEQMGELDANNHTALPFGKLKQNNASERNQNLKKQMKKRITGNGLVGGIIMSEVLGSPRAMKPYRSVVARRQQKQ</sequence>
<proteinExistence type="predicted"/>
<evidence type="ECO:0000256" key="1">
    <source>
        <dbReference type="SAM" id="MobiDB-lite"/>
    </source>
</evidence>
<gene>
    <name evidence="2" type="ORF">P5G51_009095</name>
</gene>
<feature type="compositionally biased region" description="Basic and acidic residues" evidence="1">
    <location>
        <begin position="48"/>
        <end position="57"/>
    </location>
</feature>
<protein>
    <submittedName>
        <fullName evidence="2">Uncharacterized protein</fullName>
    </submittedName>
</protein>
<reference evidence="2 3" key="1">
    <citation type="submission" date="2023-10" db="EMBL/GenBank/DDBJ databases">
        <title>179-bfca-hs.</title>
        <authorList>
            <person name="Miliotis G."/>
            <person name="Sengupta P."/>
            <person name="Hameed A."/>
            <person name="Chuvochina M."/>
            <person name="Mcdonagh F."/>
            <person name="Simpson A.C."/>
            <person name="Singh N.K."/>
            <person name="Rekha P.D."/>
            <person name="Raman K."/>
            <person name="Hugenholtz P."/>
            <person name="Venkateswaran K."/>
        </authorList>
    </citation>
    <scope>NUCLEOTIDE SEQUENCE [LARGE SCALE GENOMIC DNA]</scope>
    <source>
        <strain evidence="2 3">179-BFC-A-HS</strain>
    </source>
</reference>
<name>A0ABU5CJ28_9BACI</name>
<accession>A0ABU5CJ28</accession>
<feature type="region of interest" description="Disordered" evidence="1">
    <location>
        <begin position="1"/>
        <end position="81"/>
    </location>
</feature>
<evidence type="ECO:0000313" key="3">
    <source>
        <dbReference type="Proteomes" id="UP001228376"/>
    </source>
</evidence>
<organism evidence="2 3">
    <name type="scientific">Tigheibacillus jepli</name>
    <dbReference type="NCBI Taxonomy" id="3035914"/>
    <lineage>
        <taxon>Bacteria</taxon>
        <taxon>Bacillati</taxon>
        <taxon>Bacillota</taxon>
        <taxon>Bacilli</taxon>
        <taxon>Bacillales</taxon>
        <taxon>Bacillaceae</taxon>
        <taxon>Tigheibacillus</taxon>
    </lineage>
</organism>